<proteinExistence type="predicted"/>
<evidence type="ECO:0000313" key="2">
    <source>
        <dbReference type="Proteomes" id="UP000789702"/>
    </source>
</evidence>
<organism evidence="1 2">
    <name type="scientific">Dentiscutata heterogama</name>
    <dbReference type="NCBI Taxonomy" id="1316150"/>
    <lineage>
        <taxon>Eukaryota</taxon>
        <taxon>Fungi</taxon>
        <taxon>Fungi incertae sedis</taxon>
        <taxon>Mucoromycota</taxon>
        <taxon>Glomeromycotina</taxon>
        <taxon>Glomeromycetes</taxon>
        <taxon>Diversisporales</taxon>
        <taxon>Gigasporaceae</taxon>
        <taxon>Dentiscutata</taxon>
    </lineage>
</organism>
<evidence type="ECO:0000313" key="1">
    <source>
        <dbReference type="EMBL" id="CAG8692244.1"/>
    </source>
</evidence>
<name>A0ACA9PC25_9GLOM</name>
<feature type="non-terminal residue" evidence="1">
    <location>
        <position position="1"/>
    </location>
</feature>
<sequence>LRKNNYDNKRNNYIIKDNLVIKDKMVIKIRLPILVQYCPNIAPILRDLSCFTRIPAVYLL</sequence>
<dbReference type="Proteomes" id="UP000789702">
    <property type="component" value="Unassembled WGS sequence"/>
</dbReference>
<keyword evidence="2" id="KW-1185">Reference proteome</keyword>
<reference evidence="1" key="1">
    <citation type="submission" date="2021-06" db="EMBL/GenBank/DDBJ databases">
        <authorList>
            <person name="Kallberg Y."/>
            <person name="Tangrot J."/>
            <person name="Rosling A."/>
        </authorList>
    </citation>
    <scope>NUCLEOTIDE SEQUENCE</scope>
    <source>
        <strain evidence="1">IL203A</strain>
    </source>
</reference>
<gene>
    <name evidence="1" type="ORF">DHETER_LOCUS11313</name>
</gene>
<protein>
    <submittedName>
        <fullName evidence="1">12964_t:CDS:1</fullName>
    </submittedName>
</protein>
<comment type="caution">
    <text evidence="1">The sequence shown here is derived from an EMBL/GenBank/DDBJ whole genome shotgun (WGS) entry which is preliminary data.</text>
</comment>
<accession>A0ACA9PC25</accession>
<dbReference type="EMBL" id="CAJVPU010024397">
    <property type="protein sequence ID" value="CAG8692244.1"/>
    <property type="molecule type" value="Genomic_DNA"/>
</dbReference>